<dbReference type="EMBL" id="AZBU02000007">
    <property type="protein sequence ID" value="TKR69798.1"/>
    <property type="molecule type" value="Genomic_DNA"/>
</dbReference>
<proteinExistence type="predicted"/>
<accession>A0A4U5MK60</accession>
<dbReference type="AlphaFoldDB" id="A0A4U5MK60"/>
<sequence length="153" mass="17187">MMADAKVYWLGCNDLAVTVTHPCSRDSALDQLVTRLLVLVESRIQIEEGVDVVVEAAPGTDEDLEVRGGEGADGSVLRLWGFAELRAGFHDGGEREIMLTEAMLTRTRLDHSSVELYMQHEVSELFGPFERTRRASNPRFWTSFRLCLVPKSF</sequence>
<reference evidence="1 2" key="2">
    <citation type="journal article" date="2019" name="G3 (Bethesda)">
        <title>Hybrid Assembly of the Genome of the Entomopathogenic Nematode Steinernema carpocapsae Identifies the X-Chromosome.</title>
        <authorList>
            <person name="Serra L."/>
            <person name="Macchietto M."/>
            <person name="Macias-Munoz A."/>
            <person name="McGill C.J."/>
            <person name="Rodriguez I.M."/>
            <person name="Rodriguez B."/>
            <person name="Murad R."/>
            <person name="Mortazavi A."/>
        </authorList>
    </citation>
    <scope>NUCLEOTIDE SEQUENCE [LARGE SCALE GENOMIC DNA]</scope>
    <source>
        <strain evidence="1 2">ALL</strain>
    </source>
</reference>
<dbReference type="Proteomes" id="UP000298663">
    <property type="component" value="Unassembled WGS sequence"/>
</dbReference>
<protein>
    <submittedName>
        <fullName evidence="1">Uncharacterized protein</fullName>
    </submittedName>
</protein>
<reference evidence="1 2" key="1">
    <citation type="journal article" date="2015" name="Genome Biol.">
        <title>Comparative genomics of Steinernema reveals deeply conserved gene regulatory networks.</title>
        <authorList>
            <person name="Dillman A.R."/>
            <person name="Macchietto M."/>
            <person name="Porter C.F."/>
            <person name="Rogers A."/>
            <person name="Williams B."/>
            <person name="Antoshechkin I."/>
            <person name="Lee M.M."/>
            <person name="Goodwin Z."/>
            <person name="Lu X."/>
            <person name="Lewis E.E."/>
            <person name="Goodrich-Blair H."/>
            <person name="Stock S.P."/>
            <person name="Adams B.J."/>
            <person name="Sternberg P.W."/>
            <person name="Mortazavi A."/>
        </authorList>
    </citation>
    <scope>NUCLEOTIDE SEQUENCE [LARGE SCALE GENOMIC DNA]</scope>
    <source>
        <strain evidence="1 2">ALL</strain>
    </source>
</reference>
<evidence type="ECO:0000313" key="2">
    <source>
        <dbReference type="Proteomes" id="UP000298663"/>
    </source>
</evidence>
<name>A0A4U5MK60_STECR</name>
<comment type="caution">
    <text evidence="1">The sequence shown here is derived from an EMBL/GenBank/DDBJ whole genome shotgun (WGS) entry which is preliminary data.</text>
</comment>
<evidence type="ECO:0000313" key="1">
    <source>
        <dbReference type="EMBL" id="TKR69798.1"/>
    </source>
</evidence>
<organism evidence="1 2">
    <name type="scientific">Steinernema carpocapsae</name>
    <name type="common">Entomopathogenic nematode</name>
    <dbReference type="NCBI Taxonomy" id="34508"/>
    <lineage>
        <taxon>Eukaryota</taxon>
        <taxon>Metazoa</taxon>
        <taxon>Ecdysozoa</taxon>
        <taxon>Nematoda</taxon>
        <taxon>Chromadorea</taxon>
        <taxon>Rhabditida</taxon>
        <taxon>Tylenchina</taxon>
        <taxon>Panagrolaimomorpha</taxon>
        <taxon>Strongyloidoidea</taxon>
        <taxon>Steinernematidae</taxon>
        <taxon>Steinernema</taxon>
    </lineage>
</organism>
<keyword evidence="2" id="KW-1185">Reference proteome</keyword>
<gene>
    <name evidence="1" type="ORF">L596_021903</name>
</gene>